<keyword evidence="1" id="KW-1133">Transmembrane helix</keyword>
<keyword evidence="1" id="KW-0812">Transmembrane</keyword>
<feature type="transmembrane region" description="Helical" evidence="1">
    <location>
        <begin position="117"/>
        <end position="136"/>
    </location>
</feature>
<dbReference type="AlphaFoldDB" id="A0A644TZW8"/>
<evidence type="ECO:0000313" key="2">
    <source>
        <dbReference type="EMBL" id="MPL71191.1"/>
    </source>
</evidence>
<comment type="caution">
    <text evidence="2">The sequence shown here is derived from an EMBL/GenBank/DDBJ whole genome shotgun (WGS) entry which is preliminary data.</text>
</comment>
<protein>
    <submittedName>
        <fullName evidence="2">Uncharacterized protein</fullName>
    </submittedName>
</protein>
<name>A0A644TZW8_9ZZZZ</name>
<dbReference type="EMBL" id="VSSQ01000057">
    <property type="protein sequence ID" value="MPL71191.1"/>
    <property type="molecule type" value="Genomic_DNA"/>
</dbReference>
<sequence>MISALAGQVGLYILIVSSVAELAYLNNLYIYRYFPCNRESLIQRLEAYALLKAATTCEPDGEGHYQLTAGGHEVLLGTLKKIEAKSAVLSTILVFAIGAFLAYGFSGGDDHVSKKMFAAGVIVLLLLPLGFSFVGIRHLDVVTISDAGELSGQCLASRLQTDLVKDLSLKEYGFRFSLNASGVVIISAILVIVLDAFTNLQLCASGAAQ</sequence>
<evidence type="ECO:0000256" key="1">
    <source>
        <dbReference type="SAM" id="Phobius"/>
    </source>
</evidence>
<feature type="transmembrane region" description="Helical" evidence="1">
    <location>
        <begin position="87"/>
        <end position="105"/>
    </location>
</feature>
<keyword evidence="1" id="KW-0472">Membrane</keyword>
<feature type="transmembrane region" description="Helical" evidence="1">
    <location>
        <begin position="176"/>
        <end position="197"/>
    </location>
</feature>
<organism evidence="2">
    <name type="scientific">bioreactor metagenome</name>
    <dbReference type="NCBI Taxonomy" id="1076179"/>
    <lineage>
        <taxon>unclassified sequences</taxon>
        <taxon>metagenomes</taxon>
        <taxon>ecological metagenomes</taxon>
    </lineage>
</organism>
<proteinExistence type="predicted"/>
<gene>
    <name evidence="2" type="ORF">SDC9_16964</name>
</gene>
<accession>A0A644TZW8</accession>
<reference evidence="2" key="1">
    <citation type="submission" date="2019-08" db="EMBL/GenBank/DDBJ databases">
        <authorList>
            <person name="Kucharzyk K."/>
            <person name="Murdoch R.W."/>
            <person name="Higgins S."/>
            <person name="Loffler F."/>
        </authorList>
    </citation>
    <scope>NUCLEOTIDE SEQUENCE</scope>
</reference>